<accession>A0A1G2KKZ3</accession>
<evidence type="ECO:0000313" key="1">
    <source>
        <dbReference type="EMBL" id="OGZ99048.1"/>
    </source>
</evidence>
<gene>
    <name evidence="1" type="ORF">A3C07_02715</name>
</gene>
<evidence type="ECO:0000313" key="2">
    <source>
        <dbReference type="Proteomes" id="UP000179023"/>
    </source>
</evidence>
<name>A0A1G2KKZ3_9BACT</name>
<sequence>MNVFSHAKNAIIDFCWSAIWSTLPSSWYTARPVPRLQLSLPKVVSRVPGFTVNVERKEGCVFSIRPKGSSEDTPYIDAGTPEHFEVTATCSGNVHYPEARGPWKKLLTNTNDRGRGSGFWGGVVFFPPGVRFTKIEIVEEYEDHRYTEWFGHGRPGPEMIVWLAIHVRGDAGPLKMGLATRPVAQTEYEKMKRAA</sequence>
<comment type="caution">
    <text evidence="1">The sequence shown here is derived from an EMBL/GenBank/DDBJ whole genome shotgun (WGS) entry which is preliminary data.</text>
</comment>
<proteinExistence type="predicted"/>
<dbReference type="Proteomes" id="UP000179023">
    <property type="component" value="Unassembled WGS sequence"/>
</dbReference>
<protein>
    <submittedName>
        <fullName evidence="1">Uncharacterized protein</fullName>
    </submittedName>
</protein>
<reference evidence="1 2" key="1">
    <citation type="journal article" date="2016" name="Nat. Commun.">
        <title>Thousands of microbial genomes shed light on interconnected biogeochemical processes in an aquifer system.</title>
        <authorList>
            <person name="Anantharaman K."/>
            <person name="Brown C.T."/>
            <person name="Hug L.A."/>
            <person name="Sharon I."/>
            <person name="Castelle C.J."/>
            <person name="Probst A.J."/>
            <person name="Thomas B.C."/>
            <person name="Singh A."/>
            <person name="Wilkins M.J."/>
            <person name="Karaoz U."/>
            <person name="Brodie E.L."/>
            <person name="Williams K.H."/>
            <person name="Hubbard S.S."/>
            <person name="Banfield J.F."/>
        </authorList>
    </citation>
    <scope>NUCLEOTIDE SEQUENCE [LARGE SCALE GENOMIC DNA]</scope>
</reference>
<dbReference type="STRING" id="1802270.A3C07_02715"/>
<organism evidence="1 2">
    <name type="scientific">Candidatus Sungbacteria bacterium RIFCSPHIGHO2_02_FULL_47_11</name>
    <dbReference type="NCBI Taxonomy" id="1802270"/>
    <lineage>
        <taxon>Bacteria</taxon>
        <taxon>Candidatus Sungiibacteriota</taxon>
    </lineage>
</organism>
<dbReference type="AlphaFoldDB" id="A0A1G2KKZ3"/>
<dbReference type="EMBL" id="MHQI01000049">
    <property type="protein sequence ID" value="OGZ99048.1"/>
    <property type="molecule type" value="Genomic_DNA"/>
</dbReference>